<evidence type="ECO:0000256" key="4">
    <source>
        <dbReference type="SAM" id="MobiDB-lite"/>
    </source>
</evidence>
<sequence length="121" mass="14994">MTTAPDPIPDFEEMFSHRFTTDDQEYQEFLKRPADPPPVVEDWRNRTGGNQRYRDNRVQDRQYRERGERQDYSRNYGSERQWQGGGWENNRNQYRQGPTYPLYGQNRYHPYNRRPPYRDYY</sequence>
<proteinExistence type="inferred from homology"/>
<keyword evidence="6 7" id="KW-0808">Transferase</keyword>
<accession>A0A6P7X4H8</accession>
<dbReference type="PANTHER" id="PTHR48168:SF1">
    <property type="entry name" value="RNA GUANINE-N7 METHYLTRANSFERASE ACTIVATING SUBUNIT-RELATED"/>
    <property type="match status" value="1"/>
</dbReference>
<dbReference type="InterPro" id="IPR028271">
    <property type="entry name" value="RAMAC"/>
</dbReference>
<organism evidence="5 7">
    <name type="scientific">Microcaecilia unicolor</name>
    <dbReference type="NCBI Taxonomy" id="1415580"/>
    <lineage>
        <taxon>Eukaryota</taxon>
        <taxon>Metazoa</taxon>
        <taxon>Chordata</taxon>
        <taxon>Craniata</taxon>
        <taxon>Vertebrata</taxon>
        <taxon>Euteleostomi</taxon>
        <taxon>Amphibia</taxon>
        <taxon>Gymnophiona</taxon>
        <taxon>Siphonopidae</taxon>
        <taxon>Microcaecilia</taxon>
    </lineage>
</organism>
<dbReference type="PANTHER" id="PTHR48168">
    <property type="entry name" value="RNA GUANINE-7 METHYLTRANSFERASE-ACTIVATING SUBUNIT-LIKE (PSEUDOGENE)-RELATED"/>
    <property type="match status" value="1"/>
</dbReference>
<dbReference type="GO" id="GO:0031533">
    <property type="term" value="C:mRNA capping enzyme complex"/>
    <property type="evidence" value="ECO:0007669"/>
    <property type="project" value="InterPro"/>
</dbReference>
<dbReference type="KEGG" id="muo:115459821"/>
<protein>
    <submittedName>
        <fullName evidence="6 7">RNA guanine-N7 methyltransferase activating subunit</fullName>
    </submittedName>
</protein>
<evidence type="ECO:0000256" key="3">
    <source>
        <dbReference type="ARBA" id="ARBA00034716"/>
    </source>
</evidence>
<feature type="compositionally biased region" description="Basic and acidic residues" evidence="4">
    <location>
        <begin position="52"/>
        <end position="72"/>
    </location>
</feature>
<evidence type="ECO:0000313" key="7">
    <source>
        <dbReference type="RefSeq" id="XP_030045470.1"/>
    </source>
</evidence>
<name>A0A6P7X4H8_9AMPH</name>
<dbReference type="GO" id="GO:0003723">
    <property type="term" value="F:RNA binding"/>
    <property type="evidence" value="ECO:0007669"/>
    <property type="project" value="InterPro"/>
</dbReference>
<evidence type="ECO:0000313" key="6">
    <source>
        <dbReference type="RefSeq" id="XP_030045469.1"/>
    </source>
</evidence>
<dbReference type="GeneID" id="115459821"/>
<dbReference type="GO" id="GO:0008168">
    <property type="term" value="F:methyltransferase activity"/>
    <property type="evidence" value="ECO:0007669"/>
    <property type="project" value="UniProtKB-KW"/>
</dbReference>
<dbReference type="Pfam" id="PF15320">
    <property type="entry name" value="RAM"/>
    <property type="match status" value="1"/>
</dbReference>
<evidence type="ECO:0000313" key="5">
    <source>
        <dbReference type="Proteomes" id="UP000515156"/>
    </source>
</evidence>
<comment type="subcellular location">
    <subcellularLocation>
        <location evidence="1">Nucleus</location>
    </subcellularLocation>
</comment>
<keyword evidence="2" id="KW-0539">Nucleus</keyword>
<dbReference type="OrthoDB" id="5875297at2759"/>
<dbReference type="AlphaFoldDB" id="A0A6P7X4H8"/>
<evidence type="ECO:0000256" key="2">
    <source>
        <dbReference type="ARBA" id="ARBA00023242"/>
    </source>
</evidence>
<dbReference type="RefSeq" id="XP_030045470.1">
    <property type="nucleotide sequence ID" value="XM_030189610.1"/>
</dbReference>
<keyword evidence="5" id="KW-1185">Reference proteome</keyword>
<evidence type="ECO:0000256" key="1">
    <source>
        <dbReference type="ARBA" id="ARBA00004123"/>
    </source>
</evidence>
<feature type="region of interest" description="Disordered" evidence="4">
    <location>
        <begin position="30"/>
        <end position="121"/>
    </location>
</feature>
<gene>
    <name evidence="6 7" type="primary">RAMAC</name>
</gene>
<keyword evidence="6 7" id="KW-0489">Methyltransferase</keyword>
<dbReference type="RefSeq" id="XP_030045469.1">
    <property type="nucleotide sequence ID" value="XM_030189609.1"/>
</dbReference>
<dbReference type="CTD" id="83640"/>
<dbReference type="GO" id="GO:0106005">
    <property type="term" value="P:RNA 5'-cap (guanine-N7)-methylation"/>
    <property type="evidence" value="ECO:0007669"/>
    <property type="project" value="InterPro"/>
</dbReference>
<comment type="similarity">
    <text evidence="3">Belongs to the RAM family.</text>
</comment>
<dbReference type="Proteomes" id="UP000515156">
    <property type="component" value="Chromosome 1"/>
</dbReference>
<reference evidence="6 7" key="1">
    <citation type="submission" date="2025-04" db="UniProtKB">
        <authorList>
            <consortium name="RefSeq"/>
        </authorList>
    </citation>
    <scope>IDENTIFICATION</scope>
</reference>